<gene>
    <name evidence="1" type="ORF">CLO192961_LOCUS368315</name>
</gene>
<protein>
    <submittedName>
        <fullName evidence="1">Uncharacterized protein</fullName>
    </submittedName>
</protein>
<proteinExistence type="predicted"/>
<accession>A0ABY6UUU4</accession>
<keyword evidence="2" id="KW-1185">Reference proteome</keyword>
<dbReference type="Proteomes" id="UP000766486">
    <property type="component" value="Unassembled WGS sequence"/>
</dbReference>
<sequence>MRIRFDVCTVVELGRMCADVGPWFAYKLSKQLDAHLRYRFGLVDYNNEIIDVENHIANHLKNNFENLVNDRNRIYDLRDVYDFNNIVRKSRQQRNRLCCR</sequence>
<name>A0ABY6UUU4_BIOOC</name>
<reference evidence="1 2" key="1">
    <citation type="submission" date="2019-06" db="EMBL/GenBank/DDBJ databases">
        <authorList>
            <person name="Broberg M."/>
        </authorList>
    </citation>
    <scope>NUCLEOTIDE SEQUENCE [LARGE SCALE GENOMIC DNA]</scope>
</reference>
<dbReference type="EMBL" id="CABFNS010000874">
    <property type="protein sequence ID" value="VUC33990.1"/>
    <property type="molecule type" value="Genomic_DNA"/>
</dbReference>
<organism evidence="1 2">
    <name type="scientific">Bionectria ochroleuca</name>
    <name type="common">Gliocladium roseum</name>
    <dbReference type="NCBI Taxonomy" id="29856"/>
    <lineage>
        <taxon>Eukaryota</taxon>
        <taxon>Fungi</taxon>
        <taxon>Dikarya</taxon>
        <taxon>Ascomycota</taxon>
        <taxon>Pezizomycotina</taxon>
        <taxon>Sordariomycetes</taxon>
        <taxon>Hypocreomycetidae</taxon>
        <taxon>Hypocreales</taxon>
        <taxon>Bionectriaceae</taxon>
        <taxon>Clonostachys</taxon>
    </lineage>
</organism>
<evidence type="ECO:0000313" key="1">
    <source>
        <dbReference type="EMBL" id="VUC33990.1"/>
    </source>
</evidence>
<evidence type="ECO:0000313" key="2">
    <source>
        <dbReference type="Proteomes" id="UP000766486"/>
    </source>
</evidence>
<comment type="caution">
    <text evidence="1">The sequence shown here is derived from an EMBL/GenBank/DDBJ whole genome shotgun (WGS) entry which is preliminary data.</text>
</comment>